<dbReference type="InterPro" id="IPR046373">
    <property type="entry name" value="Acyl-CoA_Oxase/DH_mid-dom_sf"/>
</dbReference>
<proteinExistence type="inferred from homology"/>
<dbReference type="Pfam" id="PF02770">
    <property type="entry name" value="Acyl-CoA_dh_M"/>
    <property type="match status" value="1"/>
</dbReference>
<evidence type="ECO:0000259" key="9">
    <source>
        <dbReference type="Pfam" id="PF02771"/>
    </source>
</evidence>
<keyword evidence="6 10" id="KW-0560">Oxidoreductase</keyword>
<keyword evidence="4" id="KW-0285">Flavoprotein</keyword>
<evidence type="ECO:0000256" key="2">
    <source>
        <dbReference type="ARBA" id="ARBA00009347"/>
    </source>
</evidence>
<dbReference type="RefSeq" id="WP_183964594.1">
    <property type="nucleotide sequence ID" value="NZ_BAABEW010000010.1"/>
</dbReference>
<dbReference type="GO" id="GO:0070991">
    <property type="term" value="F:medium-chain fatty acyl-CoA dehydrogenase activity"/>
    <property type="evidence" value="ECO:0007669"/>
    <property type="project" value="UniProtKB-EC"/>
</dbReference>
<dbReference type="Gene3D" id="2.40.110.10">
    <property type="entry name" value="Butyryl-CoA Dehydrogenase, subunit A, domain 2"/>
    <property type="match status" value="1"/>
</dbReference>
<evidence type="ECO:0000313" key="11">
    <source>
        <dbReference type="Proteomes" id="UP000532440"/>
    </source>
</evidence>
<dbReference type="GO" id="GO:0005737">
    <property type="term" value="C:cytoplasm"/>
    <property type="evidence" value="ECO:0007669"/>
    <property type="project" value="TreeGrafter"/>
</dbReference>
<dbReference type="Proteomes" id="UP000532440">
    <property type="component" value="Unassembled WGS sequence"/>
</dbReference>
<feature type="domain" description="Acyl-CoA oxidase/dehydrogenase middle" evidence="8">
    <location>
        <begin position="137"/>
        <end position="238"/>
    </location>
</feature>
<dbReference type="AlphaFoldDB" id="A0A7W8HF50"/>
<dbReference type="InterPro" id="IPR013786">
    <property type="entry name" value="AcylCoA_DH/ox_N"/>
</dbReference>
<dbReference type="PANTHER" id="PTHR48083">
    <property type="entry name" value="MEDIUM-CHAIN SPECIFIC ACYL-COA DEHYDROGENASE, MITOCHONDRIAL-RELATED"/>
    <property type="match status" value="1"/>
</dbReference>
<dbReference type="SUPFAM" id="SSF56645">
    <property type="entry name" value="Acyl-CoA dehydrogenase NM domain-like"/>
    <property type="match status" value="1"/>
</dbReference>
<dbReference type="InterPro" id="IPR009075">
    <property type="entry name" value="AcylCo_DH/oxidase_C"/>
</dbReference>
<dbReference type="InterPro" id="IPR050741">
    <property type="entry name" value="Acyl-CoA_dehydrogenase"/>
</dbReference>
<evidence type="ECO:0000256" key="3">
    <source>
        <dbReference type="ARBA" id="ARBA00011738"/>
    </source>
</evidence>
<protein>
    <submittedName>
        <fullName evidence="10">Acyl-CoA dehydrogenase</fullName>
        <ecNumber evidence="10">1.3.8.7</ecNumber>
    </submittedName>
</protein>
<feature type="domain" description="Acyl-CoA dehydrogenase/oxidase C-terminal" evidence="7">
    <location>
        <begin position="250"/>
        <end position="400"/>
    </location>
</feature>
<evidence type="ECO:0000256" key="5">
    <source>
        <dbReference type="ARBA" id="ARBA00022827"/>
    </source>
</evidence>
<gene>
    <name evidence="10" type="ORF">HNQ70_000845</name>
</gene>
<dbReference type="FunFam" id="2.40.110.10:FF:000002">
    <property type="entry name" value="Acyl-CoA dehydrogenase fadE12"/>
    <property type="match status" value="1"/>
</dbReference>
<reference evidence="10 11" key="1">
    <citation type="submission" date="2020-08" db="EMBL/GenBank/DDBJ databases">
        <title>Genomic Encyclopedia of Type Strains, Phase IV (KMG-IV): sequencing the most valuable type-strain genomes for metagenomic binning, comparative biology and taxonomic classification.</title>
        <authorList>
            <person name="Goeker M."/>
        </authorList>
    </citation>
    <scope>NUCLEOTIDE SEQUENCE [LARGE SCALE GENOMIC DNA]</scope>
    <source>
        <strain evidence="10 11">DSM 29781</strain>
    </source>
</reference>
<sequence length="410" mass="45275">MDFNHSDRARALQEQLSVFMDRHVYPNEKAYEAAAHDGMRDGRYHAPALLEELKAKARAEGLWNMFLPKAHGEHGAGLSNLEYAPLAEMMGRVEWASEVFNCSAPDTGNMETLALFGSEAQKREWLDPLLDGRIRSAFSMTEPEVASSDATNIRCSIRRDGDSYVINGRKWFTSGAQAAACKLLIVMGKTDPDNPQTHKQQSMILVPRDAPGVKIIRDIHVFGYQSGIGHPEIVYDNVRVPASNILLGEGRGFEIAQGRLGPGRIHHCMRLIGAAQRALELMCQRAESRAAFGMKLSEHGSVREDIAHSFCEIEQARMITLMAADKMDRLGNKVAKDLIAAAKIIVPSMAARVIDRAIQVHGGMGVSQDTFLAKAYTYARYIRIGDGPDQVHLSQLARHLIRQHAQPAAA</sequence>
<dbReference type="EC" id="1.3.8.7" evidence="10"/>
<dbReference type="InterPro" id="IPR036250">
    <property type="entry name" value="AcylCo_DH-like_C"/>
</dbReference>
<dbReference type="Gene3D" id="1.10.540.10">
    <property type="entry name" value="Acyl-CoA dehydrogenase/oxidase, N-terminal domain"/>
    <property type="match status" value="1"/>
</dbReference>
<feature type="domain" description="Acyl-CoA dehydrogenase/oxidase N-terminal" evidence="9">
    <location>
        <begin position="7"/>
        <end position="132"/>
    </location>
</feature>
<keyword evidence="11" id="KW-1185">Reference proteome</keyword>
<comment type="caution">
    <text evidence="10">The sequence shown here is derived from an EMBL/GenBank/DDBJ whole genome shotgun (WGS) entry which is preliminary data.</text>
</comment>
<evidence type="ECO:0000256" key="4">
    <source>
        <dbReference type="ARBA" id="ARBA00022630"/>
    </source>
</evidence>
<comment type="subunit">
    <text evidence="3">Homodimer.</text>
</comment>
<dbReference type="Pfam" id="PF00441">
    <property type="entry name" value="Acyl-CoA_dh_1"/>
    <property type="match status" value="1"/>
</dbReference>
<comment type="cofactor">
    <cofactor evidence="1">
        <name>FAD</name>
        <dbReference type="ChEBI" id="CHEBI:57692"/>
    </cofactor>
</comment>
<organism evidence="10 11">
    <name type="scientific">Quisquiliibacterium transsilvanicum</name>
    <dbReference type="NCBI Taxonomy" id="1549638"/>
    <lineage>
        <taxon>Bacteria</taxon>
        <taxon>Pseudomonadati</taxon>
        <taxon>Pseudomonadota</taxon>
        <taxon>Betaproteobacteria</taxon>
        <taxon>Burkholderiales</taxon>
        <taxon>Burkholderiaceae</taxon>
        <taxon>Quisquiliibacterium</taxon>
    </lineage>
</organism>
<dbReference type="GO" id="GO:0033539">
    <property type="term" value="P:fatty acid beta-oxidation using acyl-CoA dehydrogenase"/>
    <property type="evidence" value="ECO:0007669"/>
    <property type="project" value="TreeGrafter"/>
</dbReference>
<dbReference type="Gene3D" id="1.20.140.10">
    <property type="entry name" value="Butyryl-CoA Dehydrogenase, subunit A, domain 3"/>
    <property type="match status" value="1"/>
</dbReference>
<evidence type="ECO:0000259" key="7">
    <source>
        <dbReference type="Pfam" id="PF00441"/>
    </source>
</evidence>
<evidence type="ECO:0000256" key="6">
    <source>
        <dbReference type="ARBA" id="ARBA00023002"/>
    </source>
</evidence>
<dbReference type="InterPro" id="IPR009100">
    <property type="entry name" value="AcylCoA_DH/oxidase_NM_dom_sf"/>
</dbReference>
<evidence type="ECO:0000259" key="8">
    <source>
        <dbReference type="Pfam" id="PF02770"/>
    </source>
</evidence>
<dbReference type="Pfam" id="PF02771">
    <property type="entry name" value="Acyl-CoA_dh_N"/>
    <property type="match status" value="1"/>
</dbReference>
<dbReference type="SUPFAM" id="SSF47203">
    <property type="entry name" value="Acyl-CoA dehydrogenase C-terminal domain-like"/>
    <property type="match status" value="1"/>
</dbReference>
<evidence type="ECO:0000313" key="10">
    <source>
        <dbReference type="EMBL" id="MBB5270841.1"/>
    </source>
</evidence>
<dbReference type="EMBL" id="JACHGB010000002">
    <property type="protein sequence ID" value="MBB5270841.1"/>
    <property type="molecule type" value="Genomic_DNA"/>
</dbReference>
<dbReference type="InterPro" id="IPR006091">
    <property type="entry name" value="Acyl-CoA_Oxase/DH_mid-dom"/>
</dbReference>
<accession>A0A7W8HF50</accession>
<keyword evidence="5" id="KW-0274">FAD</keyword>
<dbReference type="PANTHER" id="PTHR48083:SF13">
    <property type="entry name" value="ACYL-COA DEHYDROGENASE FAMILY MEMBER 11"/>
    <property type="match status" value="1"/>
</dbReference>
<dbReference type="InterPro" id="IPR037069">
    <property type="entry name" value="AcylCoA_DH/ox_N_sf"/>
</dbReference>
<dbReference type="GO" id="GO:0050660">
    <property type="term" value="F:flavin adenine dinucleotide binding"/>
    <property type="evidence" value="ECO:0007669"/>
    <property type="project" value="InterPro"/>
</dbReference>
<comment type="similarity">
    <text evidence="2">Belongs to the acyl-CoA dehydrogenase family.</text>
</comment>
<evidence type="ECO:0000256" key="1">
    <source>
        <dbReference type="ARBA" id="ARBA00001974"/>
    </source>
</evidence>
<name>A0A7W8HF50_9BURK</name>